<accession>A0A2H4UTQ3</accession>
<reference evidence="1" key="1">
    <citation type="journal article" date="2017" name="Elife">
        <title>The kinetoplastid-infecting Bodo saltans virus (BsV), a window into the most abundant giant viruses in the sea.</title>
        <authorList>
            <person name="Deeg C.M."/>
            <person name="Chow C.-E.T."/>
            <person name="Suttle C.A."/>
        </authorList>
    </citation>
    <scope>NUCLEOTIDE SEQUENCE</scope>
    <source>
        <strain evidence="1">NG1</strain>
    </source>
</reference>
<organism evidence="1">
    <name type="scientific">Bodo saltans virus</name>
    <dbReference type="NCBI Taxonomy" id="2024608"/>
    <lineage>
        <taxon>Viruses</taxon>
        <taxon>Varidnaviria</taxon>
        <taxon>Bamfordvirae</taxon>
        <taxon>Nucleocytoviricota</taxon>
        <taxon>Megaviricetes</taxon>
        <taxon>Imitervirales</taxon>
        <taxon>Mimiviridae</taxon>
        <taxon>Klosneuvirinae</taxon>
        <taxon>Theiavirus</taxon>
        <taxon>Theiavirus salishense</taxon>
    </lineage>
</organism>
<evidence type="ECO:0000313" key="2">
    <source>
        <dbReference type="Proteomes" id="UP000240325"/>
    </source>
</evidence>
<protein>
    <submittedName>
        <fullName evidence="1">Uncharacterized protein</fullName>
    </submittedName>
</protein>
<dbReference type="Proteomes" id="UP000240325">
    <property type="component" value="Segment"/>
</dbReference>
<proteinExistence type="predicted"/>
<sequence>MLFDINSIKMEEEKEKFNIKTEHMFMVVIGTKQIMETIVSELNNKNKNDTYVLSQISVPTVYTGIELMKKLNNVSDDLINSTTQKPVLINDGVEYAQAHICAHDSYDNDNYMLQILSDNESYYVLSFLKFILSEDDDPENIVDNWFTTNIKKNYTIKKATKMITVAGNNADILVIGVDVKKITLE</sequence>
<dbReference type="EMBL" id="MF782455">
    <property type="protein sequence ID" value="ATZ80312.1"/>
    <property type="molecule type" value="Genomic_DNA"/>
</dbReference>
<gene>
    <name evidence="1" type="ORF">BMW23_0254</name>
</gene>
<evidence type="ECO:0000313" key="1">
    <source>
        <dbReference type="EMBL" id="ATZ80312.1"/>
    </source>
</evidence>
<keyword evidence="2" id="KW-1185">Reference proteome</keyword>
<name>A0A2H4UTQ3_9VIRU</name>